<evidence type="ECO:0000313" key="3">
    <source>
        <dbReference type="Proteomes" id="UP000276215"/>
    </source>
</evidence>
<dbReference type="OrthoDB" id="10651362at2759"/>
<accession>A0A3N4J8R5</accession>
<feature type="region of interest" description="Disordered" evidence="1">
    <location>
        <begin position="1"/>
        <end position="32"/>
    </location>
</feature>
<reference evidence="2 3" key="1">
    <citation type="journal article" date="2018" name="Nat. Ecol. Evol.">
        <title>Pezizomycetes genomes reveal the molecular basis of ectomycorrhizal truffle lifestyle.</title>
        <authorList>
            <person name="Murat C."/>
            <person name="Payen T."/>
            <person name="Noel B."/>
            <person name="Kuo A."/>
            <person name="Morin E."/>
            <person name="Chen J."/>
            <person name="Kohler A."/>
            <person name="Krizsan K."/>
            <person name="Balestrini R."/>
            <person name="Da Silva C."/>
            <person name="Montanini B."/>
            <person name="Hainaut M."/>
            <person name="Levati E."/>
            <person name="Barry K.W."/>
            <person name="Belfiori B."/>
            <person name="Cichocki N."/>
            <person name="Clum A."/>
            <person name="Dockter R.B."/>
            <person name="Fauchery L."/>
            <person name="Guy J."/>
            <person name="Iotti M."/>
            <person name="Le Tacon F."/>
            <person name="Lindquist E.A."/>
            <person name="Lipzen A."/>
            <person name="Malagnac F."/>
            <person name="Mello A."/>
            <person name="Molinier V."/>
            <person name="Miyauchi S."/>
            <person name="Poulain J."/>
            <person name="Riccioni C."/>
            <person name="Rubini A."/>
            <person name="Sitrit Y."/>
            <person name="Splivallo R."/>
            <person name="Traeger S."/>
            <person name="Wang M."/>
            <person name="Zifcakova L."/>
            <person name="Wipf D."/>
            <person name="Zambonelli A."/>
            <person name="Paolocci F."/>
            <person name="Nowrousian M."/>
            <person name="Ottonello S."/>
            <person name="Baldrian P."/>
            <person name="Spatafora J.W."/>
            <person name="Henrissat B."/>
            <person name="Nagy L.G."/>
            <person name="Aury J.M."/>
            <person name="Wincker P."/>
            <person name="Grigoriev I.V."/>
            <person name="Bonfante P."/>
            <person name="Martin F.M."/>
        </authorList>
    </citation>
    <scope>NUCLEOTIDE SEQUENCE [LARGE SCALE GENOMIC DNA]</scope>
    <source>
        <strain evidence="2 3">120613-1</strain>
    </source>
</reference>
<keyword evidence="3" id="KW-1185">Reference proteome</keyword>
<feature type="compositionally biased region" description="Acidic residues" evidence="1">
    <location>
        <begin position="208"/>
        <end position="218"/>
    </location>
</feature>
<evidence type="ECO:0000313" key="2">
    <source>
        <dbReference type="EMBL" id="RPA93408.1"/>
    </source>
</evidence>
<name>A0A3N4J8R5_9PEZI</name>
<proteinExistence type="predicted"/>
<dbReference type="AlphaFoldDB" id="A0A3N4J8R5"/>
<feature type="region of interest" description="Disordered" evidence="1">
    <location>
        <begin position="208"/>
        <end position="251"/>
    </location>
</feature>
<organism evidence="2 3">
    <name type="scientific">Choiromyces venosus 120613-1</name>
    <dbReference type="NCBI Taxonomy" id="1336337"/>
    <lineage>
        <taxon>Eukaryota</taxon>
        <taxon>Fungi</taxon>
        <taxon>Dikarya</taxon>
        <taxon>Ascomycota</taxon>
        <taxon>Pezizomycotina</taxon>
        <taxon>Pezizomycetes</taxon>
        <taxon>Pezizales</taxon>
        <taxon>Tuberaceae</taxon>
        <taxon>Choiromyces</taxon>
    </lineage>
</organism>
<dbReference type="EMBL" id="ML120452">
    <property type="protein sequence ID" value="RPA93408.1"/>
    <property type="molecule type" value="Genomic_DNA"/>
</dbReference>
<dbReference type="Proteomes" id="UP000276215">
    <property type="component" value="Unassembled WGS sequence"/>
</dbReference>
<gene>
    <name evidence="2" type="ORF">L873DRAFT_1853450</name>
</gene>
<feature type="compositionally biased region" description="Polar residues" evidence="1">
    <location>
        <begin position="219"/>
        <end position="229"/>
    </location>
</feature>
<protein>
    <submittedName>
        <fullName evidence="2">Uncharacterized protein</fullName>
    </submittedName>
</protein>
<evidence type="ECO:0000256" key="1">
    <source>
        <dbReference type="SAM" id="MobiDB-lite"/>
    </source>
</evidence>
<sequence>MQAVAHRQQQKCPFPPPFLLHNHQPRTNKTNRTTHLPLTTAYLSTHPRTLLPPLSRETCAKAAHAKSLLSQISARLSETHTELSTLPPLPTLQSHLADATARATAIHAQLLDLEKLVTEELRCAREEEVAGLEERLDAEFERYARERRVQVDAQREGYERRLREFGVERLGVLVDAVELPGRNRKKGKAVMVGLEQVEIDQVGDSGELEDFFGGDEDAGSSSKAETQTRMKQKPKEEEGKKKKKTEKNVLLLQDEDIADEDGLDKFYR</sequence>